<dbReference type="EMBL" id="JACSPR010000003">
    <property type="protein sequence ID" value="MBD8029776.1"/>
    <property type="molecule type" value="Genomic_DNA"/>
</dbReference>
<proteinExistence type="inferred from homology"/>
<keyword evidence="6 7" id="KW-0131">Cell cycle</keyword>
<feature type="transmembrane region" description="Helical" evidence="7">
    <location>
        <begin position="69"/>
        <end position="89"/>
    </location>
</feature>
<evidence type="ECO:0000256" key="2">
    <source>
        <dbReference type="ARBA" id="ARBA00022618"/>
    </source>
</evidence>
<evidence type="ECO:0000313" key="9">
    <source>
        <dbReference type="EMBL" id="MBD8029776.1"/>
    </source>
</evidence>
<feature type="compositionally biased region" description="Polar residues" evidence="8">
    <location>
        <begin position="7"/>
        <end position="25"/>
    </location>
</feature>
<evidence type="ECO:0000256" key="4">
    <source>
        <dbReference type="ARBA" id="ARBA00022989"/>
    </source>
</evidence>
<evidence type="ECO:0000256" key="1">
    <source>
        <dbReference type="ARBA" id="ARBA00022475"/>
    </source>
</evidence>
<evidence type="ECO:0000256" key="8">
    <source>
        <dbReference type="SAM" id="MobiDB-lite"/>
    </source>
</evidence>
<organism evidence="9 10">
    <name type="scientific">Corynebacterium gallinarum</name>
    <dbReference type="NCBI Taxonomy" id="2762214"/>
    <lineage>
        <taxon>Bacteria</taxon>
        <taxon>Bacillati</taxon>
        <taxon>Actinomycetota</taxon>
        <taxon>Actinomycetes</taxon>
        <taxon>Mycobacteriales</taxon>
        <taxon>Corynebacteriaceae</taxon>
        <taxon>Corynebacterium</taxon>
    </lineage>
</organism>
<reference evidence="9 10" key="1">
    <citation type="submission" date="2020-08" db="EMBL/GenBank/DDBJ databases">
        <title>A Genomic Blueprint of the Chicken Gut Microbiome.</title>
        <authorList>
            <person name="Gilroy R."/>
            <person name="Ravi A."/>
            <person name="Getino M."/>
            <person name="Pursley I."/>
            <person name="Horton D.L."/>
            <person name="Alikhan N.-F."/>
            <person name="Baker D."/>
            <person name="Gharbi K."/>
            <person name="Hall N."/>
            <person name="Watson M."/>
            <person name="Adriaenssens E.M."/>
            <person name="Foster-Nyarko E."/>
            <person name="Jarju S."/>
            <person name="Secka A."/>
            <person name="Antonio M."/>
            <person name="Oren A."/>
            <person name="Chaudhuri R."/>
            <person name="La Ragione R.M."/>
            <person name="Hildebrand F."/>
            <person name="Pallen M.J."/>
        </authorList>
    </citation>
    <scope>NUCLEOTIDE SEQUENCE [LARGE SCALE GENOMIC DNA]</scope>
    <source>
        <strain evidence="9 10">Sa1YVA5</strain>
    </source>
</reference>
<keyword evidence="1 7" id="KW-1003">Cell membrane</keyword>
<evidence type="ECO:0000313" key="10">
    <source>
        <dbReference type="Proteomes" id="UP000650224"/>
    </source>
</evidence>
<sequence length="90" mass="9961">MPKAKVTKNSIAPVSSNPSANRTPVKINSTGTPMWYKVIMFGFMLLGLLWLIANYLVGPQIPFMNELGAWNYGIGFGLLIIGLLMTMGWR</sequence>
<dbReference type="Pfam" id="PF06781">
    <property type="entry name" value="CrgA"/>
    <property type="match status" value="1"/>
</dbReference>
<keyword evidence="3 7" id="KW-0812">Transmembrane</keyword>
<dbReference type="GO" id="GO:0051301">
    <property type="term" value="P:cell division"/>
    <property type="evidence" value="ECO:0007669"/>
    <property type="project" value="UniProtKB-UniRule"/>
</dbReference>
<comment type="caution">
    <text evidence="9">The sequence shown here is derived from an EMBL/GenBank/DDBJ whole genome shotgun (WGS) entry which is preliminary data.</text>
</comment>
<evidence type="ECO:0000256" key="5">
    <source>
        <dbReference type="ARBA" id="ARBA00023136"/>
    </source>
</evidence>
<dbReference type="Proteomes" id="UP000650224">
    <property type="component" value="Unassembled WGS sequence"/>
</dbReference>
<dbReference type="InterPro" id="IPR009619">
    <property type="entry name" value="CrgA"/>
</dbReference>
<gene>
    <name evidence="7 9" type="primary">crgA</name>
    <name evidence="9" type="ORF">H9627_05455</name>
</gene>
<protein>
    <recommendedName>
        <fullName evidence="7">Cell division protein CrgA</fullName>
    </recommendedName>
</protein>
<accession>A0A8I0LBY7</accession>
<keyword evidence="5 7" id="KW-0472">Membrane</keyword>
<comment type="subcellular location">
    <subcellularLocation>
        <location evidence="7">Cell membrane</location>
        <topology evidence="7">Multi-pass membrane protein</topology>
    </subcellularLocation>
</comment>
<name>A0A8I0LBY7_9CORY</name>
<evidence type="ECO:0000256" key="6">
    <source>
        <dbReference type="ARBA" id="ARBA00023306"/>
    </source>
</evidence>
<feature type="transmembrane region" description="Helical" evidence="7">
    <location>
        <begin position="35"/>
        <end position="57"/>
    </location>
</feature>
<keyword evidence="2 7" id="KW-0132">Cell division</keyword>
<keyword evidence="4 7" id="KW-1133">Transmembrane helix</keyword>
<dbReference type="NCBIfam" id="NF001194">
    <property type="entry name" value="PRK00159.1"/>
    <property type="match status" value="1"/>
</dbReference>
<evidence type="ECO:0000256" key="7">
    <source>
        <dbReference type="HAMAP-Rule" id="MF_00631"/>
    </source>
</evidence>
<evidence type="ECO:0000256" key="3">
    <source>
        <dbReference type="ARBA" id="ARBA00022692"/>
    </source>
</evidence>
<comment type="function">
    <text evidence="7">Involved in cell division.</text>
</comment>
<keyword evidence="10" id="KW-1185">Reference proteome</keyword>
<dbReference type="RefSeq" id="WP_191733005.1">
    <property type="nucleotide sequence ID" value="NZ_JACSPR010000003.1"/>
</dbReference>
<dbReference type="AlphaFoldDB" id="A0A8I0LBY7"/>
<dbReference type="GO" id="GO:0005886">
    <property type="term" value="C:plasma membrane"/>
    <property type="evidence" value="ECO:0007669"/>
    <property type="project" value="UniProtKB-SubCell"/>
</dbReference>
<dbReference type="HAMAP" id="MF_00631">
    <property type="entry name" value="CrgA"/>
    <property type="match status" value="1"/>
</dbReference>
<comment type="similarity">
    <text evidence="7">Belongs to the CrgA family.</text>
</comment>
<feature type="region of interest" description="Disordered" evidence="8">
    <location>
        <begin position="1"/>
        <end position="25"/>
    </location>
</feature>